<evidence type="ECO:0000313" key="8">
    <source>
        <dbReference type="EMBL" id="CAD9809891.1"/>
    </source>
</evidence>
<feature type="domain" description="RING-type" evidence="6">
    <location>
        <begin position="266"/>
        <end position="314"/>
    </location>
</feature>
<dbReference type="Pfam" id="PF00642">
    <property type="entry name" value="zf-CCCH"/>
    <property type="match status" value="1"/>
</dbReference>
<dbReference type="Pfam" id="PF13445">
    <property type="entry name" value="zf-RING_UBOX"/>
    <property type="match status" value="1"/>
</dbReference>
<dbReference type="SMART" id="SM00356">
    <property type="entry name" value="ZnF_C3H1"/>
    <property type="match status" value="1"/>
</dbReference>
<name>A0A7S2U6B4_9STRA</name>
<keyword evidence="3 4" id="KW-0862">Zinc</keyword>
<feature type="compositionally biased region" description="Basic and acidic residues" evidence="5">
    <location>
        <begin position="229"/>
        <end position="241"/>
    </location>
</feature>
<dbReference type="InterPro" id="IPR000571">
    <property type="entry name" value="Znf_CCCH"/>
</dbReference>
<feature type="region of interest" description="Disordered" evidence="5">
    <location>
        <begin position="1"/>
        <end position="95"/>
    </location>
</feature>
<evidence type="ECO:0000256" key="1">
    <source>
        <dbReference type="ARBA" id="ARBA00022723"/>
    </source>
</evidence>
<organism evidence="8">
    <name type="scientific">Attheya septentrionalis</name>
    <dbReference type="NCBI Taxonomy" id="420275"/>
    <lineage>
        <taxon>Eukaryota</taxon>
        <taxon>Sar</taxon>
        <taxon>Stramenopiles</taxon>
        <taxon>Ochrophyta</taxon>
        <taxon>Bacillariophyta</taxon>
        <taxon>Coscinodiscophyceae</taxon>
        <taxon>Chaetocerotophycidae</taxon>
        <taxon>Chaetocerotales</taxon>
        <taxon>Attheyaceae</taxon>
        <taxon>Attheya</taxon>
    </lineage>
</organism>
<sequence>MFRKPKKLAGKAAFRSKQNRDMNQTKDDDDDDHGGKRVKAFRQRSSGDDESDEGGDDQGESTSDILEQLRREKEPNKKRRVDGPTTSSSGNDSIMHRFEATGEKMTDIEMATRGSEHHPKEITRGAEESSKDVNNANNGGASSSADEPPAGGDGIYRGTKTTRNKFLAGPLKAPTFVRTTCRFDYQPDICKDYKDTGFCGYGDTCIYLHDRGDTLSGWQLEKEWEDRKQKEREKKEKEMDRFVSGNGNDSDENNSATLDDGLPFGCHLCRSPFTDPVVTTCGHYFCEKCIMDRVRSTGPSNDDGINSSLCPICNKDTHGVFNHPMKLVSKKRRMVGSKGTWQEFADAKRTGKS</sequence>
<dbReference type="GO" id="GO:0034247">
    <property type="term" value="P:snoRNA splicing"/>
    <property type="evidence" value="ECO:0007669"/>
    <property type="project" value="TreeGrafter"/>
</dbReference>
<evidence type="ECO:0000256" key="5">
    <source>
        <dbReference type="SAM" id="MobiDB-lite"/>
    </source>
</evidence>
<dbReference type="PROSITE" id="PS50103">
    <property type="entry name" value="ZF_C3H1"/>
    <property type="match status" value="1"/>
</dbReference>
<evidence type="ECO:0000256" key="2">
    <source>
        <dbReference type="ARBA" id="ARBA00022771"/>
    </source>
</evidence>
<dbReference type="EMBL" id="HBHQ01002652">
    <property type="protein sequence ID" value="CAD9809891.1"/>
    <property type="molecule type" value="Transcribed_RNA"/>
</dbReference>
<gene>
    <name evidence="8" type="ORF">ASEP1449_LOCUS1714</name>
</gene>
<reference evidence="8" key="1">
    <citation type="submission" date="2021-01" db="EMBL/GenBank/DDBJ databases">
        <authorList>
            <person name="Corre E."/>
            <person name="Pelletier E."/>
            <person name="Niang G."/>
            <person name="Scheremetjew M."/>
            <person name="Finn R."/>
            <person name="Kale V."/>
            <person name="Holt S."/>
            <person name="Cochrane G."/>
            <person name="Meng A."/>
            <person name="Brown T."/>
            <person name="Cohen L."/>
        </authorList>
    </citation>
    <scope>NUCLEOTIDE SEQUENCE</scope>
    <source>
        <strain evidence="8">CCMP2084</strain>
    </source>
</reference>
<dbReference type="PANTHER" id="PTHR12930">
    <property type="entry name" value="ZINC FINGER PROTEIN 183"/>
    <property type="match status" value="1"/>
</dbReference>
<feature type="region of interest" description="Disordered" evidence="5">
    <location>
        <begin position="229"/>
        <end position="255"/>
    </location>
</feature>
<evidence type="ECO:0000259" key="7">
    <source>
        <dbReference type="PROSITE" id="PS50103"/>
    </source>
</evidence>
<accession>A0A7S2U6B4</accession>
<evidence type="ECO:0000256" key="4">
    <source>
        <dbReference type="PROSITE-ProRule" id="PRU00723"/>
    </source>
</evidence>
<dbReference type="AlphaFoldDB" id="A0A7S2U6B4"/>
<dbReference type="GO" id="GO:0005684">
    <property type="term" value="C:U2-type spliceosomal complex"/>
    <property type="evidence" value="ECO:0007669"/>
    <property type="project" value="TreeGrafter"/>
</dbReference>
<dbReference type="SMART" id="SM00184">
    <property type="entry name" value="RING"/>
    <property type="match status" value="1"/>
</dbReference>
<dbReference type="InterPro" id="IPR039971">
    <property type="entry name" value="CWC24-like"/>
</dbReference>
<feature type="region of interest" description="Disordered" evidence="5">
    <location>
        <begin position="112"/>
        <end position="158"/>
    </location>
</feature>
<feature type="compositionally biased region" description="Acidic residues" evidence="5">
    <location>
        <begin position="48"/>
        <end position="59"/>
    </location>
</feature>
<dbReference type="CDD" id="cd16539">
    <property type="entry name" value="RING-HC_RNF113A_B"/>
    <property type="match status" value="1"/>
</dbReference>
<dbReference type="InterPro" id="IPR027370">
    <property type="entry name" value="Znf-RING_euk"/>
</dbReference>
<dbReference type="InterPro" id="IPR001841">
    <property type="entry name" value="Znf_RING"/>
</dbReference>
<proteinExistence type="predicted"/>
<protein>
    <recommendedName>
        <fullName evidence="9">RING-type E3 ubiquitin transferase</fullName>
    </recommendedName>
</protein>
<dbReference type="InterPro" id="IPR013083">
    <property type="entry name" value="Znf_RING/FYVE/PHD"/>
</dbReference>
<dbReference type="Gene3D" id="3.30.40.10">
    <property type="entry name" value="Zinc/RING finger domain, C3HC4 (zinc finger)"/>
    <property type="match status" value="1"/>
</dbReference>
<dbReference type="GO" id="GO:0008270">
    <property type="term" value="F:zinc ion binding"/>
    <property type="evidence" value="ECO:0007669"/>
    <property type="project" value="UniProtKB-KW"/>
</dbReference>
<dbReference type="InterPro" id="IPR036855">
    <property type="entry name" value="Znf_CCCH_sf"/>
</dbReference>
<dbReference type="PANTHER" id="PTHR12930:SF0">
    <property type="entry name" value="RING FINGER PROTEIN 113B"/>
    <property type="match status" value="1"/>
</dbReference>
<dbReference type="InterPro" id="IPR017907">
    <property type="entry name" value="Znf_RING_CS"/>
</dbReference>
<keyword evidence="2 4" id="KW-0863">Zinc-finger</keyword>
<dbReference type="PROSITE" id="PS00518">
    <property type="entry name" value="ZF_RING_1"/>
    <property type="match status" value="1"/>
</dbReference>
<keyword evidence="1 4" id="KW-0479">Metal-binding</keyword>
<evidence type="ECO:0008006" key="9">
    <source>
        <dbReference type="Google" id="ProtNLM"/>
    </source>
</evidence>
<feature type="compositionally biased region" description="Low complexity" evidence="5">
    <location>
        <begin position="134"/>
        <end position="145"/>
    </location>
</feature>
<feature type="compositionally biased region" description="Basic and acidic residues" evidence="5">
    <location>
        <begin position="114"/>
        <end position="131"/>
    </location>
</feature>
<dbReference type="SUPFAM" id="SSF90229">
    <property type="entry name" value="CCCH zinc finger"/>
    <property type="match status" value="1"/>
</dbReference>
<evidence type="ECO:0000259" key="6">
    <source>
        <dbReference type="PROSITE" id="PS50089"/>
    </source>
</evidence>
<feature type="domain" description="C3H1-type" evidence="7">
    <location>
        <begin position="184"/>
        <end position="212"/>
    </location>
</feature>
<dbReference type="SUPFAM" id="SSF57850">
    <property type="entry name" value="RING/U-box"/>
    <property type="match status" value="1"/>
</dbReference>
<dbReference type="PROSITE" id="PS50089">
    <property type="entry name" value="ZF_RING_2"/>
    <property type="match status" value="1"/>
</dbReference>
<evidence type="ECO:0000256" key="3">
    <source>
        <dbReference type="ARBA" id="ARBA00022833"/>
    </source>
</evidence>
<feature type="zinc finger region" description="C3H1-type" evidence="4">
    <location>
        <begin position="184"/>
        <end position="212"/>
    </location>
</feature>